<dbReference type="EnsemblPlants" id="AUR62042319-RA">
    <property type="protein sequence ID" value="AUR62042319-RA:cds"/>
    <property type="gene ID" value="AUR62042319"/>
</dbReference>
<evidence type="ECO:0000313" key="1">
    <source>
        <dbReference type="EnsemblPlants" id="AUR62042319-RA:cds"/>
    </source>
</evidence>
<dbReference type="AlphaFoldDB" id="A0A803N8W8"/>
<dbReference type="Proteomes" id="UP000596660">
    <property type="component" value="Unplaced"/>
</dbReference>
<protein>
    <submittedName>
        <fullName evidence="1">Uncharacterized protein</fullName>
    </submittedName>
</protein>
<keyword evidence="2" id="KW-1185">Reference proteome</keyword>
<dbReference type="Gramene" id="AUR62042319-RA">
    <property type="protein sequence ID" value="AUR62042319-RA:cds"/>
    <property type="gene ID" value="AUR62042319"/>
</dbReference>
<evidence type="ECO:0000313" key="2">
    <source>
        <dbReference type="Proteomes" id="UP000596660"/>
    </source>
</evidence>
<proteinExistence type="predicted"/>
<accession>A0A803N8W8</accession>
<name>A0A803N8W8_CHEQI</name>
<sequence length="226" mass="25528">MSNSSTEDEQYTLSTARRRLIRQSFGKDLGRTRGTACSLSNNIDDPFLPLSAEEKKKPFYRHKLLVNCEKAIHPINPSIPEHAEVLEVEPVSVRYHLRSFATTHLYQYGSNVDNIGVSTTSMPRMKQTSYQPDVAAREAAETFYRPHPQFDTIAERELGRHELSAISHIDIVESEDDEGRSRLTPKVWVPNVGYILGNDPLSHVGVDKLDNKKLGMPADGKRVITR</sequence>
<reference evidence="1" key="1">
    <citation type="journal article" date="2017" name="Nature">
        <title>The genome of Chenopodium quinoa.</title>
        <authorList>
            <person name="Jarvis D.E."/>
            <person name="Ho Y.S."/>
            <person name="Lightfoot D.J."/>
            <person name="Schmoeckel S.M."/>
            <person name="Li B."/>
            <person name="Borm T.J.A."/>
            <person name="Ohyanagi H."/>
            <person name="Mineta K."/>
            <person name="Michell C.T."/>
            <person name="Saber N."/>
            <person name="Kharbatia N.M."/>
            <person name="Rupper R.R."/>
            <person name="Sharp A.R."/>
            <person name="Dally N."/>
            <person name="Boughton B.A."/>
            <person name="Woo Y.H."/>
            <person name="Gao G."/>
            <person name="Schijlen E.G.W.M."/>
            <person name="Guo X."/>
            <person name="Momin A.A."/>
            <person name="Negrao S."/>
            <person name="Al-Babili S."/>
            <person name="Gehring C."/>
            <person name="Roessner U."/>
            <person name="Jung C."/>
            <person name="Murphy K."/>
            <person name="Arold S.T."/>
            <person name="Gojobori T."/>
            <person name="van der Linden C.G."/>
            <person name="van Loo E.N."/>
            <person name="Jellen E.N."/>
            <person name="Maughan P.J."/>
            <person name="Tester M."/>
        </authorList>
    </citation>
    <scope>NUCLEOTIDE SEQUENCE [LARGE SCALE GENOMIC DNA]</scope>
    <source>
        <strain evidence="1">cv. PI 614886</strain>
    </source>
</reference>
<organism evidence="1 2">
    <name type="scientific">Chenopodium quinoa</name>
    <name type="common">Quinoa</name>
    <dbReference type="NCBI Taxonomy" id="63459"/>
    <lineage>
        <taxon>Eukaryota</taxon>
        <taxon>Viridiplantae</taxon>
        <taxon>Streptophyta</taxon>
        <taxon>Embryophyta</taxon>
        <taxon>Tracheophyta</taxon>
        <taxon>Spermatophyta</taxon>
        <taxon>Magnoliopsida</taxon>
        <taxon>eudicotyledons</taxon>
        <taxon>Gunneridae</taxon>
        <taxon>Pentapetalae</taxon>
        <taxon>Caryophyllales</taxon>
        <taxon>Chenopodiaceae</taxon>
        <taxon>Chenopodioideae</taxon>
        <taxon>Atripliceae</taxon>
        <taxon>Chenopodium</taxon>
    </lineage>
</organism>
<reference evidence="1" key="2">
    <citation type="submission" date="2021-03" db="UniProtKB">
        <authorList>
            <consortium name="EnsemblPlants"/>
        </authorList>
    </citation>
    <scope>IDENTIFICATION</scope>
</reference>